<dbReference type="AlphaFoldDB" id="D2PUF0"/>
<evidence type="ECO:0000313" key="2">
    <source>
        <dbReference type="Proteomes" id="UP000007967"/>
    </source>
</evidence>
<gene>
    <name evidence="1" type="ordered locus">Kfla_0344</name>
</gene>
<dbReference type="HOGENOM" id="CLU_061172_2_1_11"/>
<sequence>MIELPESFLAMPRWWKEGGEWLAGLPGAVEEQCARWGLRITGEVAHGSNAVVVPVVRDGVELALRMSPPGDEVAAQVRALRWWNGRGTVRLYDADAGRGAMLLERLGESLAERPVGESMQVLGRLMRRLAVPAPADALSTADIVATRSAELERDWQALGRPFDESYLIAALRVAGSLAVTDSQASVDGDLHADQVLRDIQPLDAVPGRRREPWLVVDPVLLRGDVEFDLARILWTRLDEMGDDAEILQHFATAVGAAGLDRRRARDWIVFRTVDYWLWGLTAGLTEDPVRCHRLLDAFLP</sequence>
<dbReference type="eggNOG" id="COG3570">
    <property type="taxonomic scope" value="Bacteria"/>
</dbReference>
<accession>D2PUF0</accession>
<dbReference type="GO" id="GO:0019748">
    <property type="term" value="P:secondary metabolic process"/>
    <property type="evidence" value="ECO:0007669"/>
    <property type="project" value="InterPro"/>
</dbReference>
<keyword evidence="1" id="KW-0808">Transferase</keyword>
<name>D2PUF0_KRIFD</name>
<dbReference type="InterPro" id="IPR011009">
    <property type="entry name" value="Kinase-like_dom_sf"/>
</dbReference>
<dbReference type="Proteomes" id="UP000007967">
    <property type="component" value="Chromosome"/>
</dbReference>
<dbReference type="GO" id="GO:0016773">
    <property type="term" value="F:phosphotransferase activity, alcohol group as acceptor"/>
    <property type="evidence" value="ECO:0007669"/>
    <property type="project" value="InterPro"/>
</dbReference>
<dbReference type="GO" id="GO:0016301">
    <property type="term" value="F:kinase activity"/>
    <property type="evidence" value="ECO:0007669"/>
    <property type="project" value="UniProtKB-KW"/>
</dbReference>
<reference evidence="1 2" key="2">
    <citation type="journal article" date="2010" name="Stand. Genomic Sci.">
        <title>Complete genome sequence of Kribbella flavida type strain (IFO 14399).</title>
        <authorList>
            <person name="Pukall R."/>
            <person name="Lapidus A."/>
            <person name="Glavina Del Rio T."/>
            <person name="Copeland A."/>
            <person name="Tice H."/>
            <person name="Cheng J.-F."/>
            <person name="Lucas S."/>
            <person name="Chen F."/>
            <person name="Nolan M."/>
            <person name="LaButti K."/>
            <person name="Pati A."/>
            <person name="Ivanova N."/>
            <person name="Mavrommatis K."/>
            <person name="Mikhailova N."/>
            <person name="Pitluck S."/>
            <person name="Bruce D."/>
            <person name="Goodwin L."/>
            <person name="Land M."/>
            <person name="Hauser L."/>
            <person name="Chang Y.-J."/>
            <person name="Jeffries C.D."/>
            <person name="Chen A."/>
            <person name="Palaniappan K."/>
            <person name="Chain P."/>
            <person name="Rohde M."/>
            <person name="Goeker M."/>
            <person name="Bristow J."/>
            <person name="Eisen J.A."/>
            <person name="Markowitz V."/>
            <person name="Hugenholtz P."/>
            <person name="Kyrpides N.C."/>
            <person name="Klenk H.-P."/>
            <person name="Brettin T."/>
        </authorList>
    </citation>
    <scope>NUCLEOTIDE SEQUENCE [LARGE SCALE GENOMIC DNA]</scope>
    <source>
        <strain evidence="2">DSM 17836 / JCM 10339 / NBRC 14399</strain>
    </source>
</reference>
<dbReference type="Pfam" id="PF04655">
    <property type="entry name" value="APH_6_hur"/>
    <property type="match status" value="1"/>
</dbReference>
<dbReference type="EMBL" id="CP001736">
    <property type="protein sequence ID" value="ADB29468.1"/>
    <property type="molecule type" value="Genomic_DNA"/>
</dbReference>
<evidence type="ECO:0000313" key="1">
    <source>
        <dbReference type="EMBL" id="ADB29468.1"/>
    </source>
</evidence>
<dbReference type="STRING" id="479435.Kfla_0344"/>
<protein>
    <submittedName>
        <fullName evidence="1">Aminoglycoside/hydroxyurea antibiotic resistance kinase</fullName>
    </submittedName>
</protein>
<reference evidence="2" key="1">
    <citation type="submission" date="2009-09" db="EMBL/GenBank/DDBJ databases">
        <title>The complete genome of Kribbella flavida DSM 17836.</title>
        <authorList>
            <consortium name="US DOE Joint Genome Institute (JGI-PGF)"/>
            <person name="Lucas S."/>
            <person name="Copeland A."/>
            <person name="Lapidus A."/>
            <person name="Glavina del Rio T."/>
            <person name="Dalin E."/>
            <person name="Tice H."/>
            <person name="Bruce D."/>
            <person name="Goodwin L."/>
            <person name="Pitluck S."/>
            <person name="Kyrpides N."/>
            <person name="Mavromatis K."/>
            <person name="Ivanova N."/>
            <person name="Saunders E."/>
            <person name="Brettin T."/>
            <person name="Detter J.C."/>
            <person name="Han C."/>
            <person name="Larimer F."/>
            <person name="Land M."/>
            <person name="Hauser L."/>
            <person name="Markowitz V."/>
            <person name="Cheng J.-F."/>
            <person name="Hugenholtz P."/>
            <person name="Woyke T."/>
            <person name="Wu D."/>
            <person name="Pukall R."/>
            <person name="Klenk H.-P."/>
            <person name="Eisen J.A."/>
        </authorList>
    </citation>
    <scope>NUCLEOTIDE SEQUENCE [LARGE SCALE GENOMIC DNA]</scope>
    <source>
        <strain evidence="2">DSM 17836 / JCM 10339 / NBRC 14399</strain>
    </source>
</reference>
<keyword evidence="2" id="KW-1185">Reference proteome</keyword>
<dbReference type="KEGG" id="kfl:Kfla_0344"/>
<proteinExistence type="predicted"/>
<dbReference type="InterPro" id="IPR006748">
    <property type="entry name" value="NH2Glyco/OHUrea_AB-resist_kin"/>
</dbReference>
<dbReference type="RefSeq" id="WP_012918025.1">
    <property type="nucleotide sequence ID" value="NC_013729.1"/>
</dbReference>
<keyword evidence="1" id="KW-0418">Kinase</keyword>
<dbReference type="SUPFAM" id="SSF56112">
    <property type="entry name" value="Protein kinase-like (PK-like)"/>
    <property type="match status" value="1"/>
</dbReference>
<organism evidence="1 2">
    <name type="scientific">Kribbella flavida (strain DSM 17836 / JCM 10339 / NBRC 14399)</name>
    <dbReference type="NCBI Taxonomy" id="479435"/>
    <lineage>
        <taxon>Bacteria</taxon>
        <taxon>Bacillati</taxon>
        <taxon>Actinomycetota</taxon>
        <taxon>Actinomycetes</taxon>
        <taxon>Propionibacteriales</taxon>
        <taxon>Kribbellaceae</taxon>
        <taxon>Kribbella</taxon>
    </lineage>
</organism>